<accession>A0A5C6NNP0</accession>
<evidence type="ECO:0008006" key="4">
    <source>
        <dbReference type="Google" id="ProtNLM"/>
    </source>
</evidence>
<organism evidence="2 3">
    <name type="scientific">Takifugu flavidus</name>
    <name type="common">sansaifugu</name>
    <dbReference type="NCBI Taxonomy" id="433684"/>
    <lineage>
        <taxon>Eukaryota</taxon>
        <taxon>Metazoa</taxon>
        <taxon>Chordata</taxon>
        <taxon>Craniata</taxon>
        <taxon>Vertebrata</taxon>
        <taxon>Euteleostomi</taxon>
        <taxon>Actinopterygii</taxon>
        <taxon>Neopterygii</taxon>
        <taxon>Teleostei</taxon>
        <taxon>Neoteleostei</taxon>
        <taxon>Acanthomorphata</taxon>
        <taxon>Eupercaria</taxon>
        <taxon>Tetraodontiformes</taxon>
        <taxon>Tetradontoidea</taxon>
        <taxon>Tetraodontidae</taxon>
        <taxon>Takifugu</taxon>
    </lineage>
</organism>
<keyword evidence="1" id="KW-0732">Signal</keyword>
<feature type="chain" id="PRO_5022741185" description="Reverse transcriptase/retrotransposon-derived protein RNase H-like domain-containing protein" evidence="1">
    <location>
        <begin position="18"/>
        <end position="66"/>
    </location>
</feature>
<evidence type="ECO:0000313" key="2">
    <source>
        <dbReference type="EMBL" id="TWW68289.1"/>
    </source>
</evidence>
<feature type="signal peptide" evidence="1">
    <location>
        <begin position="1"/>
        <end position="17"/>
    </location>
</feature>
<proteinExistence type="predicted"/>
<sequence>MPVFSAMVAQLLQLLYGALRLWKTNDQVDWTPERASIALTTDASDVTVGTVVEQHMAWCMATPHIL</sequence>
<evidence type="ECO:0000313" key="3">
    <source>
        <dbReference type="Proteomes" id="UP000324091"/>
    </source>
</evidence>
<name>A0A5C6NNP0_9TELE</name>
<protein>
    <recommendedName>
        <fullName evidence="4">Reverse transcriptase/retrotransposon-derived protein RNase H-like domain-containing protein</fullName>
    </recommendedName>
</protein>
<reference evidence="2 3" key="1">
    <citation type="submission" date="2019-04" db="EMBL/GenBank/DDBJ databases">
        <title>Chromosome genome assembly for Takifugu flavidus.</title>
        <authorList>
            <person name="Xiao S."/>
        </authorList>
    </citation>
    <scope>NUCLEOTIDE SEQUENCE [LARGE SCALE GENOMIC DNA]</scope>
    <source>
        <strain evidence="2">HTHZ2018</strain>
        <tissue evidence="2">Muscle</tissue>
    </source>
</reference>
<evidence type="ECO:0000256" key="1">
    <source>
        <dbReference type="SAM" id="SignalP"/>
    </source>
</evidence>
<gene>
    <name evidence="2" type="ORF">D4764_19G0000870</name>
</gene>
<dbReference type="AlphaFoldDB" id="A0A5C6NNP0"/>
<keyword evidence="3" id="KW-1185">Reference proteome</keyword>
<dbReference type="Proteomes" id="UP000324091">
    <property type="component" value="Chromosome 19"/>
</dbReference>
<dbReference type="EMBL" id="RHFK02000011">
    <property type="protein sequence ID" value="TWW68289.1"/>
    <property type="molecule type" value="Genomic_DNA"/>
</dbReference>
<comment type="caution">
    <text evidence="2">The sequence shown here is derived from an EMBL/GenBank/DDBJ whole genome shotgun (WGS) entry which is preliminary data.</text>
</comment>